<protein>
    <recommendedName>
        <fullName evidence="8">Cytochrome c assembly protein domain-containing protein</fullName>
    </recommendedName>
</protein>
<evidence type="ECO:0000256" key="4">
    <source>
        <dbReference type="ARBA" id="ARBA00022748"/>
    </source>
</evidence>
<keyword evidence="3 7" id="KW-0812">Transmembrane</keyword>
<dbReference type="PANTHER" id="PTHR30071:SF1">
    <property type="entry name" value="CYTOCHROME B_B6 PROTEIN-RELATED"/>
    <property type="match status" value="1"/>
</dbReference>
<name>A0A381PAP5_9ZZZZ</name>
<dbReference type="PRINTS" id="PR01386">
    <property type="entry name" value="CCMCBIOGNSIS"/>
</dbReference>
<reference evidence="9" key="1">
    <citation type="submission" date="2018-05" db="EMBL/GenBank/DDBJ databases">
        <authorList>
            <person name="Lanie J.A."/>
            <person name="Ng W.-L."/>
            <person name="Kazmierczak K.M."/>
            <person name="Andrzejewski T.M."/>
            <person name="Davidsen T.M."/>
            <person name="Wayne K.J."/>
            <person name="Tettelin H."/>
            <person name="Glass J.I."/>
            <person name="Rusch D."/>
            <person name="Podicherti R."/>
            <person name="Tsui H.-C.T."/>
            <person name="Winkler M.E."/>
        </authorList>
    </citation>
    <scope>NUCLEOTIDE SEQUENCE</scope>
</reference>
<evidence type="ECO:0000256" key="1">
    <source>
        <dbReference type="ARBA" id="ARBA00004141"/>
    </source>
</evidence>
<dbReference type="InterPro" id="IPR045062">
    <property type="entry name" value="Cyt_c_biogenesis_CcsA/CcmC"/>
</dbReference>
<evidence type="ECO:0000256" key="5">
    <source>
        <dbReference type="ARBA" id="ARBA00022989"/>
    </source>
</evidence>
<keyword evidence="4" id="KW-0201">Cytochrome c-type biogenesis</keyword>
<keyword evidence="6 7" id="KW-0472">Membrane</keyword>
<evidence type="ECO:0000259" key="8">
    <source>
        <dbReference type="Pfam" id="PF01578"/>
    </source>
</evidence>
<evidence type="ECO:0000256" key="3">
    <source>
        <dbReference type="ARBA" id="ARBA00022692"/>
    </source>
</evidence>
<feature type="transmembrane region" description="Helical" evidence="7">
    <location>
        <begin position="129"/>
        <end position="148"/>
    </location>
</feature>
<dbReference type="AlphaFoldDB" id="A0A381PAP5"/>
<keyword evidence="5 7" id="KW-1133">Transmembrane helix</keyword>
<sequence>MSQIPDSKHMTATLGTRILGSVAVAAVLLMTLLGLVVSPEDLVQGHAVRMLYLHVPSIWIAYAAFVLTAASSVLFLIRSRSRADGGRHHDRLAGSAAEVGVLFAGITLVTGMLWGRVTWGTYWQWDARLTTTVLLFVTYLGYLALRRLPADPIVRGRRSAVMALISFVNVPIVHFSVDWWRTLHQKASLSVGRRPEITGEMYWTLLYSTLTVTVVASWLIVHRYRVIRLEELRDEEALNALIASRLREDDVGN</sequence>
<evidence type="ECO:0000256" key="7">
    <source>
        <dbReference type="SAM" id="Phobius"/>
    </source>
</evidence>
<proteinExistence type="inferred from homology"/>
<comment type="similarity">
    <text evidence="2">Belongs to the CcmC/CycZ/HelC family.</text>
</comment>
<dbReference type="InterPro" id="IPR002541">
    <property type="entry name" value="Cyt_c_assembly"/>
</dbReference>
<dbReference type="PANTHER" id="PTHR30071">
    <property type="entry name" value="HEME EXPORTER PROTEIN C"/>
    <property type="match status" value="1"/>
</dbReference>
<dbReference type="GO" id="GO:0020037">
    <property type="term" value="F:heme binding"/>
    <property type="evidence" value="ECO:0007669"/>
    <property type="project" value="InterPro"/>
</dbReference>
<dbReference type="GO" id="GO:0017004">
    <property type="term" value="P:cytochrome complex assembly"/>
    <property type="evidence" value="ECO:0007669"/>
    <property type="project" value="UniProtKB-KW"/>
</dbReference>
<organism evidence="9">
    <name type="scientific">marine metagenome</name>
    <dbReference type="NCBI Taxonomy" id="408172"/>
    <lineage>
        <taxon>unclassified sequences</taxon>
        <taxon>metagenomes</taxon>
        <taxon>ecological metagenomes</taxon>
    </lineage>
</organism>
<feature type="transmembrane region" description="Helical" evidence="7">
    <location>
        <begin position="160"/>
        <end position="181"/>
    </location>
</feature>
<feature type="transmembrane region" description="Helical" evidence="7">
    <location>
        <begin position="201"/>
        <end position="221"/>
    </location>
</feature>
<evidence type="ECO:0000256" key="6">
    <source>
        <dbReference type="ARBA" id="ARBA00023136"/>
    </source>
</evidence>
<dbReference type="GO" id="GO:0015232">
    <property type="term" value="F:heme transmembrane transporter activity"/>
    <property type="evidence" value="ECO:0007669"/>
    <property type="project" value="InterPro"/>
</dbReference>
<accession>A0A381PAP5</accession>
<feature type="transmembrane region" description="Helical" evidence="7">
    <location>
        <begin position="57"/>
        <end position="77"/>
    </location>
</feature>
<dbReference type="GO" id="GO:0005886">
    <property type="term" value="C:plasma membrane"/>
    <property type="evidence" value="ECO:0007669"/>
    <property type="project" value="TreeGrafter"/>
</dbReference>
<feature type="domain" description="Cytochrome c assembly protein" evidence="8">
    <location>
        <begin position="20"/>
        <end position="184"/>
    </location>
</feature>
<feature type="transmembrane region" description="Helical" evidence="7">
    <location>
        <begin position="18"/>
        <end position="37"/>
    </location>
</feature>
<evidence type="ECO:0000313" key="9">
    <source>
        <dbReference type="EMBL" id="SUZ64051.1"/>
    </source>
</evidence>
<comment type="subcellular location">
    <subcellularLocation>
        <location evidence="1">Membrane</location>
        <topology evidence="1">Multi-pass membrane protein</topology>
    </subcellularLocation>
</comment>
<evidence type="ECO:0000256" key="2">
    <source>
        <dbReference type="ARBA" id="ARBA00005840"/>
    </source>
</evidence>
<dbReference type="EMBL" id="UINC01000928">
    <property type="protein sequence ID" value="SUZ64051.1"/>
    <property type="molecule type" value="Genomic_DNA"/>
</dbReference>
<dbReference type="Pfam" id="PF01578">
    <property type="entry name" value="Cytochrom_C_asm"/>
    <property type="match status" value="1"/>
</dbReference>
<gene>
    <name evidence="9" type="ORF">METZ01_LOCUS16905</name>
</gene>
<dbReference type="InterPro" id="IPR003557">
    <property type="entry name" value="Cyt_c_biogenesis_CcmC"/>
</dbReference>
<feature type="transmembrane region" description="Helical" evidence="7">
    <location>
        <begin position="97"/>
        <end position="117"/>
    </location>
</feature>